<keyword evidence="1" id="KW-1133">Transmembrane helix</keyword>
<proteinExistence type="predicted"/>
<dbReference type="PANTHER" id="PTHR24148:SF64">
    <property type="entry name" value="HETEROKARYON INCOMPATIBILITY DOMAIN-CONTAINING PROTEIN"/>
    <property type="match status" value="1"/>
</dbReference>
<name>A0ABR4BU83_9HELO</name>
<keyword evidence="1" id="KW-0472">Membrane</keyword>
<evidence type="ECO:0000313" key="3">
    <source>
        <dbReference type="EMBL" id="KAL2061199.1"/>
    </source>
</evidence>
<keyword evidence="4" id="KW-1185">Reference proteome</keyword>
<dbReference type="PANTHER" id="PTHR24148">
    <property type="entry name" value="ANKYRIN REPEAT DOMAIN-CONTAINING PROTEIN 39 HOMOLOG-RELATED"/>
    <property type="match status" value="1"/>
</dbReference>
<dbReference type="InterPro" id="IPR010730">
    <property type="entry name" value="HET"/>
</dbReference>
<comment type="caution">
    <text evidence="3">The sequence shown here is derived from an EMBL/GenBank/DDBJ whole genome shotgun (WGS) entry which is preliminary data.</text>
</comment>
<evidence type="ECO:0000259" key="2">
    <source>
        <dbReference type="Pfam" id="PF06985"/>
    </source>
</evidence>
<evidence type="ECO:0000313" key="4">
    <source>
        <dbReference type="Proteomes" id="UP001595075"/>
    </source>
</evidence>
<sequence>MDIDIRGFSYRPVYPQWFQPDFRERLLTLVNSPEFAAVFAALLHHSIGYLNFTFFVIAIVTICIQAFFSLVRRDGIYDPEKEKQFILDIRPRLLYIVTGGLLRIWRRVWWIVTMPFWVRPEDFVPGKVLTIVVLGVLGILWFDWRGDWRYVVLAQTVSSYVAASISSIAVFISDAFSVVFRKVPRPAKKQVKYYEHKDDGALQTGEIRLLELKRWLPFLGVRAILYPVNLQEKPVYEAISYTWGTSKDLRKITINGKPFTTSTSTHDALYGRSSFFRSRVLWIDFVCIDQTSLSERGSQVKMMTKIYESATRVVVWLGNPFSPRLAIGLLNEMATLPPTVDLYRRYERLTSSFQWLSMVDFFNLLWFTRVWIVQEVAVAKEVIFICGGMTFSWEMLVKWANFFRDPQISALMGLTALSQKARANIVNFSSIARVQQRYRMTAPFRRNLESFRRADAVMNALHRINPQLYSPAPVDSIGGFLKPLSLPFLLTDFCSFSSTDPRDKIFAFTGLATDEPNLAFTPDYTKPVGDVYRETAIYLYKSEKPFCVVSCAGLGDDKRLNVPSWVPDWTNLPKGAPFTHPSYFDDVSPVSRCSACGDTKANLFFDEAIPNFMGLHGILVDEVASLGNPFDVSAGDMPDMFTDEIGNRFSPTEFIENYTWYCEARALAKRATKYGDSDEEIEDAFWRTLVGDQTPFKRPAPDILYKDFKQWVQLSEYNDRIGREVLANTRRSLPTDDAYWQTVQDTATWGLALGSCASMRRFAVTKDGFMAIVPAMAKVDDVVSIASGARYPLLLRKKGEMQIPNKGILSCYELVGECYVHGIMDGEMMNTETKVRELLIV</sequence>
<dbReference type="Pfam" id="PF06985">
    <property type="entry name" value="HET"/>
    <property type="match status" value="1"/>
</dbReference>
<evidence type="ECO:0000256" key="1">
    <source>
        <dbReference type="SAM" id="Phobius"/>
    </source>
</evidence>
<dbReference type="Proteomes" id="UP001595075">
    <property type="component" value="Unassembled WGS sequence"/>
</dbReference>
<dbReference type="InterPro" id="IPR052895">
    <property type="entry name" value="HetReg/Transcr_Mod"/>
</dbReference>
<feature type="transmembrane region" description="Helical" evidence="1">
    <location>
        <begin position="150"/>
        <end position="172"/>
    </location>
</feature>
<feature type="transmembrane region" description="Helical" evidence="1">
    <location>
        <begin position="124"/>
        <end position="143"/>
    </location>
</feature>
<protein>
    <recommendedName>
        <fullName evidence="2">Heterokaryon incompatibility domain-containing protein</fullName>
    </recommendedName>
</protein>
<feature type="transmembrane region" description="Helical" evidence="1">
    <location>
        <begin position="49"/>
        <end position="71"/>
    </location>
</feature>
<dbReference type="Pfam" id="PF26639">
    <property type="entry name" value="Het-6_barrel"/>
    <property type="match status" value="1"/>
</dbReference>
<organism evidence="3 4">
    <name type="scientific">Oculimacula yallundae</name>
    <dbReference type="NCBI Taxonomy" id="86028"/>
    <lineage>
        <taxon>Eukaryota</taxon>
        <taxon>Fungi</taxon>
        <taxon>Dikarya</taxon>
        <taxon>Ascomycota</taxon>
        <taxon>Pezizomycotina</taxon>
        <taxon>Leotiomycetes</taxon>
        <taxon>Helotiales</taxon>
        <taxon>Ploettnerulaceae</taxon>
        <taxon>Oculimacula</taxon>
    </lineage>
</organism>
<feature type="domain" description="Heterokaryon incompatibility" evidence="2">
    <location>
        <begin position="236"/>
        <end position="375"/>
    </location>
</feature>
<accession>A0ABR4BU83</accession>
<gene>
    <name evidence="3" type="ORF">VTL71DRAFT_7472</name>
</gene>
<dbReference type="EMBL" id="JAZHXI010000019">
    <property type="protein sequence ID" value="KAL2061199.1"/>
    <property type="molecule type" value="Genomic_DNA"/>
</dbReference>
<keyword evidence="1" id="KW-0812">Transmembrane</keyword>
<reference evidence="3 4" key="1">
    <citation type="journal article" date="2024" name="Commun. Biol.">
        <title>Comparative genomic analysis of thermophilic fungi reveals convergent evolutionary adaptations and gene losses.</title>
        <authorList>
            <person name="Steindorff A.S."/>
            <person name="Aguilar-Pontes M.V."/>
            <person name="Robinson A.J."/>
            <person name="Andreopoulos B."/>
            <person name="LaButti K."/>
            <person name="Kuo A."/>
            <person name="Mondo S."/>
            <person name="Riley R."/>
            <person name="Otillar R."/>
            <person name="Haridas S."/>
            <person name="Lipzen A."/>
            <person name="Grimwood J."/>
            <person name="Schmutz J."/>
            <person name="Clum A."/>
            <person name="Reid I.D."/>
            <person name="Moisan M.C."/>
            <person name="Butler G."/>
            <person name="Nguyen T.T.M."/>
            <person name="Dewar K."/>
            <person name="Conant G."/>
            <person name="Drula E."/>
            <person name="Henrissat B."/>
            <person name="Hansel C."/>
            <person name="Singer S."/>
            <person name="Hutchinson M.I."/>
            <person name="de Vries R.P."/>
            <person name="Natvig D.O."/>
            <person name="Powell A.J."/>
            <person name="Tsang A."/>
            <person name="Grigoriev I.V."/>
        </authorList>
    </citation>
    <scope>NUCLEOTIDE SEQUENCE [LARGE SCALE GENOMIC DNA]</scope>
    <source>
        <strain evidence="3 4">CBS 494.80</strain>
    </source>
</reference>
<feature type="transmembrane region" description="Helical" evidence="1">
    <location>
        <begin position="92"/>
        <end position="112"/>
    </location>
</feature>